<accession>A0A673BLH9</accession>
<proteinExistence type="predicted"/>
<name>A0A673BLH9_9TELE</name>
<organism evidence="1 2">
    <name type="scientific">Sphaeramia orbicularis</name>
    <name type="common">orbiculate cardinalfish</name>
    <dbReference type="NCBI Taxonomy" id="375764"/>
    <lineage>
        <taxon>Eukaryota</taxon>
        <taxon>Metazoa</taxon>
        <taxon>Chordata</taxon>
        <taxon>Craniata</taxon>
        <taxon>Vertebrata</taxon>
        <taxon>Euteleostomi</taxon>
        <taxon>Actinopterygii</taxon>
        <taxon>Neopterygii</taxon>
        <taxon>Teleostei</taxon>
        <taxon>Neoteleostei</taxon>
        <taxon>Acanthomorphata</taxon>
        <taxon>Gobiaria</taxon>
        <taxon>Kurtiformes</taxon>
        <taxon>Apogonoidei</taxon>
        <taxon>Apogonidae</taxon>
        <taxon>Apogoninae</taxon>
        <taxon>Sphaeramia</taxon>
    </lineage>
</organism>
<evidence type="ECO:0000313" key="1">
    <source>
        <dbReference type="Ensembl" id="ENSSORP00005041432.1"/>
    </source>
</evidence>
<dbReference type="InParanoid" id="A0A673BLH9"/>
<sequence length="97" mass="10623">MPGQCWQPLQADITFPRAESDRLIFVASLSLSPWAPVLVCLSLPAKSTKLSFPTLIWFSPSTPNSLHSTVITKMTDLWRANMMPSLGTADSETVKCG</sequence>
<reference evidence="1" key="3">
    <citation type="submission" date="2025-09" db="UniProtKB">
        <authorList>
            <consortium name="Ensembl"/>
        </authorList>
    </citation>
    <scope>IDENTIFICATION</scope>
</reference>
<dbReference type="AlphaFoldDB" id="A0A673BLH9"/>
<dbReference type="Ensembl" id="ENSSORT00005042496.1">
    <property type="protein sequence ID" value="ENSSORP00005041432.1"/>
    <property type="gene ID" value="ENSSORG00005019275.1"/>
</dbReference>
<reference evidence="1" key="2">
    <citation type="submission" date="2025-08" db="UniProtKB">
        <authorList>
            <consortium name="Ensembl"/>
        </authorList>
    </citation>
    <scope>IDENTIFICATION</scope>
</reference>
<dbReference type="Proteomes" id="UP000472271">
    <property type="component" value="Chromosome 7"/>
</dbReference>
<reference evidence="1" key="1">
    <citation type="submission" date="2019-06" db="EMBL/GenBank/DDBJ databases">
        <authorList>
            <consortium name="Wellcome Sanger Institute Data Sharing"/>
        </authorList>
    </citation>
    <scope>NUCLEOTIDE SEQUENCE [LARGE SCALE GENOMIC DNA]</scope>
</reference>
<evidence type="ECO:0000313" key="2">
    <source>
        <dbReference type="Proteomes" id="UP000472271"/>
    </source>
</evidence>
<protein>
    <submittedName>
        <fullName evidence="1">Uncharacterized protein</fullName>
    </submittedName>
</protein>
<keyword evidence="2" id="KW-1185">Reference proteome</keyword>